<dbReference type="InterPro" id="IPR026906">
    <property type="entry name" value="LRR_5"/>
</dbReference>
<dbReference type="CDD" id="cd12105">
    <property type="entry name" value="HmuY"/>
    <property type="match status" value="1"/>
</dbReference>
<evidence type="ECO:0000313" key="1">
    <source>
        <dbReference type="EMBL" id="KGN93615.1"/>
    </source>
</evidence>
<accession>A0ABR4XN28</accession>
<dbReference type="Gene3D" id="3.40.50.12480">
    <property type="match status" value="1"/>
</dbReference>
<reference evidence="1 2" key="1">
    <citation type="submission" date="2014-08" db="EMBL/GenBank/DDBJ databases">
        <title>Porphyromonas canoris strain:OH2762 Genome sequencing.</title>
        <authorList>
            <person name="Wallis C."/>
            <person name="Deusch O."/>
            <person name="O'Flynn C."/>
            <person name="Davis I."/>
            <person name="Jospin G."/>
            <person name="Darling A.E."/>
            <person name="Coil D.A."/>
            <person name="Alexiev A."/>
            <person name="Horsfall A."/>
            <person name="Kirkwood N."/>
            <person name="Harris S."/>
            <person name="Eisen J.A."/>
        </authorList>
    </citation>
    <scope>NUCLEOTIDE SEQUENCE [LARGE SCALE GENOMIC DNA]</scope>
    <source>
        <strain evidence="2">COT-108 OH2762</strain>
    </source>
</reference>
<evidence type="ECO:0008006" key="3">
    <source>
        <dbReference type="Google" id="ProtNLM"/>
    </source>
</evidence>
<dbReference type="InterPro" id="IPR025921">
    <property type="entry name" value="HmuY"/>
</dbReference>
<comment type="caution">
    <text evidence="1">The sequence shown here is derived from an EMBL/GenBank/DDBJ whole genome shotgun (WGS) entry which is preliminary data.</text>
</comment>
<dbReference type="Gene3D" id="3.80.10.10">
    <property type="entry name" value="Ribonuclease Inhibitor"/>
    <property type="match status" value="1"/>
</dbReference>
<proteinExistence type="predicted"/>
<name>A0ABR4XN28_9PORP</name>
<dbReference type="InterPro" id="IPR032675">
    <property type="entry name" value="LRR_dom_sf"/>
</dbReference>
<dbReference type="Pfam" id="PF14064">
    <property type="entry name" value="HmuY"/>
    <property type="match status" value="1"/>
</dbReference>
<dbReference type="EMBL" id="JQZV01000001">
    <property type="protein sequence ID" value="KGN93615.1"/>
    <property type="molecule type" value="Genomic_DNA"/>
</dbReference>
<keyword evidence="2" id="KW-1185">Reference proteome</keyword>
<dbReference type="PANTHER" id="PTHR45661:SF3">
    <property type="entry name" value="IG-LIKE DOMAIN-CONTAINING PROTEIN"/>
    <property type="match status" value="1"/>
</dbReference>
<dbReference type="Proteomes" id="UP000030101">
    <property type="component" value="Unassembled WGS sequence"/>
</dbReference>
<dbReference type="Pfam" id="PF13306">
    <property type="entry name" value="LRR_5"/>
    <property type="match status" value="1"/>
</dbReference>
<dbReference type="PROSITE" id="PS51257">
    <property type="entry name" value="PROKAR_LIPOPROTEIN"/>
    <property type="match status" value="1"/>
</dbReference>
<evidence type="ECO:0000313" key="2">
    <source>
        <dbReference type="Proteomes" id="UP000030101"/>
    </source>
</evidence>
<dbReference type="PANTHER" id="PTHR45661">
    <property type="entry name" value="SURFACE ANTIGEN"/>
    <property type="match status" value="1"/>
</dbReference>
<dbReference type="InterPro" id="IPR053139">
    <property type="entry name" value="Surface_bspA-like"/>
</dbReference>
<dbReference type="SUPFAM" id="SSF52058">
    <property type="entry name" value="L domain-like"/>
    <property type="match status" value="1"/>
</dbReference>
<sequence>MKNNLKFIFMLLALVSLQSCDKKGKGPDGPETGPFNVEIKTPNSSLQEGTVGEFVYFSFVNNKTVEVKAADVASSSEWDIAFLGLEGRTNSGESGKGKGSVYKTNTNDFDGIESAEPFLKETVLWEEDIRREIAPSVVISTNPLLAQGGWYTKDAESAALKVSDRVFIIRIAKENRYVKLQLIEAKGKDGAVESVRFRYDFIKDKGDNSKLKIVPRENEKVVTGEGRLSEKISEQEAGTIKYLVVKNMAIRQVDFSFIKNKMKTLEEIDMADATFDLDYDDSVLKDNKTVKKFIAPRNLESVGRGWFGYCNLETIVFPGTSLKRIGDGAFCASQKLKNIKLPSSVESIENNAFWADMALEHIIIPAGVELIPEGMFLSCRNLKSVTFLGKIRSIGYDAFSGCSSLRSIRFLTSTPPAYEGFPFEGVPFVKDDKQYFRFYVPKGSAQAYLKSFNGFKKDELIVFFQEDEK</sequence>
<dbReference type="RefSeq" id="WP_036788220.1">
    <property type="nucleotide sequence ID" value="NZ_JQZV01000001.1"/>
</dbReference>
<gene>
    <name evidence="1" type="ORF">HQ43_00285</name>
</gene>
<protein>
    <recommendedName>
        <fullName evidence="3">Leucine rich repeat-containing protein</fullName>
    </recommendedName>
</protein>
<organism evidence="1 2">
    <name type="scientific">Porphyromonas canoris</name>
    <dbReference type="NCBI Taxonomy" id="36875"/>
    <lineage>
        <taxon>Bacteria</taxon>
        <taxon>Pseudomonadati</taxon>
        <taxon>Bacteroidota</taxon>
        <taxon>Bacteroidia</taxon>
        <taxon>Bacteroidales</taxon>
        <taxon>Porphyromonadaceae</taxon>
        <taxon>Porphyromonas</taxon>
    </lineage>
</organism>